<reference evidence="2 3" key="1">
    <citation type="journal article" date="2013" name="BMC Genomics">
        <title>Reconstruction of the lipid metabolism for the microalga Monoraphidium neglectum from its genome sequence reveals characteristics suitable for biofuel production.</title>
        <authorList>
            <person name="Bogen C."/>
            <person name="Al-Dilaimi A."/>
            <person name="Albersmeier A."/>
            <person name="Wichmann J."/>
            <person name="Grundmann M."/>
            <person name="Rupp O."/>
            <person name="Lauersen K.J."/>
            <person name="Blifernez-Klassen O."/>
            <person name="Kalinowski J."/>
            <person name="Goesmann A."/>
            <person name="Mussgnug J.H."/>
            <person name="Kruse O."/>
        </authorList>
    </citation>
    <scope>NUCLEOTIDE SEQUENCE [LARGE SCALE GENOMIC DNA]</scope>
    <source>
        <strain evidence="2 3">SAG 48.87</strain>
    </source>
</reference>
<evidence type="ECO:0000313" key="2">
    <source>
        <dbReference type="EMBL" id="KIY92350.1"/>
    </source>
</evidence>
<dbReference type="EMBL" id="KK105710">
    <property type="protein sequence ID" value="KIY92350.1"/>
    <property type="molecule type" value="Genomic_DNA"/>
</dbReference>
<organism evidence="2 3">
    <name type="scientific">Monoraphidium neglectum</name>
    <dbReference type="NCBI Taxonomy" id="145388"/>
    <lineage>
        <taxon>Eukaryota</taxon>
        <taxon>Viridiplantae</taxon>
        <taxon>Chlorophyta</taxon>
        <taxon>core chlorophytes</taxon>
        <taxon>Chlorophyceae</taxon>
        <taxon>CS clade</taxon>
        <taxon>Sphaeropleales</taxon>
        <taxon>Selenastraceae</taxon>
        <taxon>Monoraphidium</taxon>
    </lineage>
</organism>
<feature type="non-terminal residue" evidence="2">
    <location>
        <position position="104"/>
    </location>
</feature>
<gene>
    <name evidence="2" type="ORF">MNEG_15613</name>
</gene>
<feature type="non-terminal residue" evidence="2">
    <location>
        <position position="1"/>
    </location>
</feature>
<dbReference type="KEGG" id="mng:MNEG_15613"/>
<evidence type="ECO:0000313" key="3">
    <source>
        <dbReference type="Proteomes" id="UP000054498"/>
    </source>
</evidence>
<dbReference type="RefSeq" id="XP_013891370.1">
    <property type="nucleotide sequence ID" value="XM_014035916.1"/>
</dbReference>
<dbReference type="GeneID" id="25733292"/>
<name>A0A0D2MAF1_9CHLO</name>
<feature type="region of interest" description="Disordered" evidence="1">
    <location>
        <begin position="1"/>
        <end position="49"/>
    </location>
</feature>
<feature type="compositionally biased region" description="Low complexity" evidence="1">
    <location>
        <begin position="1"/>
        <end position="16"/>
    </location>
</feature>
<dbReference type="AlphaFoldDB" id="A0A0D2MAF1"/>
<accession>A0A0D2MAF1</accession>
<protein>
    <submittedName>
        <fullName evidence="2">Uncharacterized protein</fullName>
    </submittedName>
</protein>
<evidence type="ECO:0000256" key="1">
    <source>
        <dbReference type="SAM" id="MobiDB-lite"/>
    </source>
</evidence>
<keyword evidence="3" id="KW-1185">Reference proteome</keyword>
<sequence>ALTGRRVPACTPATAPARRRGPAPRAAAAASSGGGGGGARAAQHPAVECSSPDELELTVHLAARWLPFEKETAAEALRLSRALISPRTSGRSVARAAVPFYRAL</sequence>
<proteinExistence type="predicted"/>
<dbReference type="Proteomes" id="UP000054498">
    <property type="component" value="Unassembled WGS sequence"/>
</dbReference>